<accession>A0ABT8YIS7</accession>
<organism evidence="1 2">
    <name type="scientific">Rhizobium alvei</name>
    <dbReference type="NCBI Taxonomy" id="1132659"/>
    <lineage>
        <taxon>Bacteria</taxon>
        <taxon>Pseudomonadati</taxon>
        <taxon>Pseudomonadota</taxon>
        <taxon>Alphaproteobacteria</taxon>
        <taxon>Hyphomicrobiales</taxon>
        <taxon>Rhizobiaceae</taxon>
        <taxon>Rhizobium/Agrobacterium group</taxon>
        <taxon>Rhizobium</taxon>
    </lineage>
</organism>
<dbReference type="Gene3D" id="3.40.630.40">
    <property type="entry name" value="Zn-dependent exopeptidases"/>
    <property type="match status" value="1"/>
</dbReference>
<dbReference type="InterPro" id="IPR011227">
    <property type="entry name" value="UCP029730"/>
</dbReference>
<name>A0ABT8YIS7_9HYPH</name>
<protein>
    <submittedName>
        <fullName evidence="1">N-formylglutamate amidohydrolase</fullName>
    </submittedName>
</protein>
<dbReference type="PIRSF" id="PIRSF029730">
    <property type="entry name" value="UCP029730"/>
    <property type="match status" value="1"/>
</dbReference>
<comment type="caution">
    <text evidence="1">The sequence shown here is derived from an EMBL/GenBank/DDBJ whole genome shotgun (WGS) entry which is preliminary data.</text>
</comment>
<dbReference type="SUPFAM" id="SSF53187">
    <property type="entry name" value="Zn-dependent exopeptidases"/>
    <property type="match status" value="1"/>
</dbReference>
<gene>
    <name evidence="1" type="ORF">Q4481_06295</name>
</gene>
<dbReference type="InterPro" id="IPR007709">
    <property type="entry name" value="N-FG_amidohydro"/>
</dbReference>
<proteinExistence type="predicted"/>
<dbReference type="EMBL" id="JAUOZU010000005">
    <property type="protein sequence ID" value="MDO6963558.1"/>
    <property type="molecule type" value="Genomic_DNA"/>
</dbReference>
<dbReference type="Proteomes" id="UP001174932">
    <property type="component" value="Unassembled WGS sequence"/>
</dbReference>
<dbReference type="Pfam" id="PF05013">
    <property type="entry name" value="FGase"/>
    <property type="match status" value="1"/>
</dbReference>
<sequence length="253" mass="27404">MQLLAGDEAPTVANVNPEGAGDVLLVCEHASLTLPRALGTLGLGPEALVAHIAWDPGALAVARQMSRSLDAHLIHQNYSRLAYDCNRPPESDDAMPALSEIYKIPGNQDIPTDERDARIAEIYTPFKAALEKTIAARKAAGRKTVLVTVHSFTPIYKGNHRSVEIGILHDSDSRIADVMLEEGGRRGGYDIRRNEPYGPADGVTHTLKLHGLENGLANVMIEVRNDLIANEAGQEVVASFLVDLLRKSMETTT</sequence>
<evidence type="ECO:0000313" key="1">
    <source>
        <dbReference type="EMBL" id="MDO6963558.1"/>
    </source>
</evidence>
<reference evidence="1" key="1">
    <citation type="journal article" date="2015" name="Int. J. Syst. Evol. Microbiol.">
        <title>Rhizobium alvei sp. nov., isolated from a freshwater river.</title>
        <authorList>
            <person name="Sheu S.Y."/>
            <person name="Huang H.W."/>
            <person name="Young C.C."/>
            <person name="Chen W.M."/>
        </authorList>
    </citation>
    <scope>NUCLEOTIDE SEQUENCE</scope>
    <source>
        <strain evidence="1">TNR-22</strain>
    </source>
</reference>
<keyword evidence="2" id="KW-1185">Reference proteome</keyword>
<reference evidence="1" key="2">
    <citation type="submission" date="2023-07" db="EMBL/GenBank/DDBJ databases">
        <authorList>
            <person name="Shen H."/>
        </authorList>
    </citation>
    <scope>NUCLEOTIDE SEQUENCE</scope>
    <source>
        <strain evidence="1">TNR-22</strain>
    </source>
</reference>
<evidence type="ECO:0000313" key="2">
    <source>
        <dbReference type="Proteomes" id="UP001174932"/>
    </source>
</evidence>